<evidence type="ECO:0000313" key="5">
    <source>
        <dbReference type="Proteomes" id="UP000261174"/>
    </source>
</evidence>
<dbReference type="InterPro" id="IPR051019">
    <property type="entry name" value="VLCFA-Steroid_DH"/>
</dbReference>
<dbReference type="AlphaFoldDB" id="A0A3E1P086"/>
<dbReference type="PANTHER" id="PTHR43899">
    <property type="entry name" value="RH59310P"/>
    <property type="match status" value="1"/>
</dbReference>
<dbReference type="InterPro" id="IPR036291">
    <property type="entry name" value="NAD(P)-bd_dom_sf"/>
</dbReference>
<dbReference type="RefSeq" id="WP_116854512.1">
    <property type="nucleotide sequence ID" value="NZ_QTJV01000006.1"/>
</dbReference>
<dbReference type="OrthoDB" id="9808814at2"/>
<dbReference type="GO" id="GO:0016491">
    <property type="term" value="F:oxidoreductase activity"/>
    <property type="evidence" value="ECO:0007669"/>
    <property type="project" value="UniProtKB-KW"/>
</dbReference>
<sequence length="264" mass="28961">MVYLILSGIILWYIFPYLRPSRLKQYLRPDAYALVTGSTDGIGKAIALELAGAGFNLIIHGRNKEKLALVSEELKAINPTCKVIHLLHGELSLPEDLPITILVNNVGIGPVESFASGSDFEKTIDLNVTFPTRLTRYVLPLMQQPGLILNVSSYAGLMPPPYLAVYAGTKAYNNAFSISLSRELDHIEVISLIVGSVHTASNKKPVTFMRPAAATFAKHVLGIVGCGKKQIAPYWPHALQIFLISLLPERLIDSATKRAMKKEL</sequence>
<gene>
    <name evidence="4" type="ORF">DXN04_16650</name>
</gene>
<dbReference type="Pfam" id="PF00106">
    <property type="entry name" value="adh_short"/>
    <property type="match status" value="1"/>
</dbReference>
<evidence type="ECO:0000256" key="3">
    <source>
        <dbReference type="RuleBase" id="RU000363"/>
    </source>
</evidence>
<proteinExistence type="inferred from homology"/>
<comment type="caution">
    <text evidence="4">The sequence shown here is derived from an EMBL/GenBank/DDBJ whole genome shotgun (WGS) entry which is preliminary data.</text>
</comment>
<organism evidence="4 5">
    <name type="scientific">Chitinophaga silvisoli</name>
    <dbReference type="NCBI Taxonomy" id="2291814"/>
    <lineage>
        <taxon>Bacteria</taxon>
        <taxon>Pseudomonadati</taxon>
        <taxon>Bacteroidota</taxon>
        <taxon>Chitinophagia</taxon>
        <taxon>Chitinophagales</taxon>
        <taxon>Chitinophagaceae</taxon>
        <taxon>Chitinophaga</taxon>
    </lineage>
</organism>
<dbReference type="PRINTS" id="PR00080">
    <property type="entry name" value="SDRFAMILY"/>
</dbReference>
<keyword evidence="2" id="KW-0560">Oxidoreductase</keyword>
<dbReference type="PRINTS" id="PR00081">
    <property type="entry name" value="GDHRDH"/>
</dbReference>
<reference evidence="4 5" key="1">
    <citation type="submission" date="2018-08" db="EMBL/GenBank/DDBJ databases">
        <title>Chitinophaga sp. K20C18050901, a novel bacterium isolated from forest soil.</title>
        <authorList>
            <person name="Wang C."/>
        </authorList>
    </citation>
    <scope>NUCLEOTIDE SEQUENCE [LARGE SCALE GENOMIC DNA]</scope>
    <source>
        <strain evidence="4 5">K20C18050901</strain>
    </source>
</reference>
<accession>A0A3E1P086</accession>
<dbReference type="InterPro" id="IPR002347">
    <property type="entry name" value="SDR_fam"/>
</dbReference>
<protein>
    <submittedName>
        <fullName evidence="4">SDR family NAD(P)-dependent oxidoreductase</fullName>
    </submittedName>
</protein>
<dbReference type="Proteomes" id="UP000261174">
    <property type="component" value="Unassembled WGS sequence"/>
</dbReference>
<keyword evidence="5" id="KW-1185">Reference proteome</keyword>
<dbReference type="SUPFAM" id="SSF51735">
    <property type="entry name" value="NAD(P)-binding Rossmann-fold domains"/>
    <property type="match status" value="1"/>
</dbReference>
<name>A0A3E1P086_9BACT</name>
<comment type="similarity">
    <text evidence="1 3">Belongs to the short-chain dehydrogenases/reductases (SDR) family.</text>
</comment>
<dbReference type="EMBL" id="QTJV01000006">
    <property type="protein sequence ID" value="RFM33589.1"/>
    <property type="molecule type" value="Genomic_DNA"/>
</dbReference>
<evidence type="ECO:0000256" key="1">
    <source>
        <dbReference type="ARBA" id="ARBA00006484"/>
    </source>
</evidence>
<dbReference type="Gene3D" id="3.40.50.720">
    <property type="entry name" value="NAD(P)-binding Rossmann-like Domain"/>
    <property type="match status" value="1"/>
</dbReference>
<evidence type="ECO:0000256" key="2">
    <source>
        <dbReference type="ARBA" id="ARBA00023002"/>
    </source>
</evidence>
<evidence type="ECO:0000313" key="4">
    <source>
        <dbReference type="EMBL" id="RFM33589.1"/>
    </source>
</evidence>
<dbReference type="PANTHER" id="PTHR43899:SF13">
    <property type="entry name" value="RH59310P"/>
    <property type="match status" value="1"/>
</dbReference>
<dbReference type="PIRSF" id="PIRSF000126">
    <property type="entry name" value="11-beta-HSD1"/>
    <property type="match status" value="1"/>
</dbReference>